<evidence type="ECO:0008006" key="4">
    <source>
        <dbReference type="Google" id="ProtNLM"/>
    </source>
</evidence>
<dbReference type="RefSeq" id="WP_189322061.1">
    <property type="nucleotide sequence ID" value="NZ_BMPQ01000005.1"/>
</dbReference>
<proteinExistence type="predicted"/>
<sequence>MTTFHGLPSDRHERLMAMRAERRYIDDTDVEAAIDEVDKSELVPLLEEFVHLPRGRHRTLHLRSLLIGLHLCTQDTGGKIVLERVTDILYFRISPRLRSLLGIPEYEDHDRGFEAAYAVVRRLFHAMKDAMNPSPLPPNGHLSREEAHDLTAAADIDDLAERERRLALFTEFVLDASVRPLHNLLTELAEVSLGVDATPVRTFSRGRRTNGPELATDPDAGWYVREGDHKDPDAPVSDSMLPPPPPAKKAKGKSSKGQTSKRKKKTSLKKKYLFGYEAHLIVTRDAEHDTVLLDDGTPNPEVLPALVLGVALDKPGHRPAYNGLKVLNRLRERGYKPGYLAGDRAYNNSEPQEWQLPVRAMGYKPVYDYREDQLGKQAGTQGAILVEGRWYCPSMPEPLINATIDLHAERIDRETWVRLIAARRGYRIMPKENADAYGYGYQRMMCPAEAGKAQCLIKPDTLGRGIHLPLIDPEPSPAGPLKVCRQRTITVNPEAGAKQWQALDYGSPEWQRIYFRLRNSVEGYNGYAKNPLAEGIESAGSRRIRGIAAQTILLAFQLAHANRRKIKKWLDTLSLGGERPRRRTHHRRQTKEPRSWTPTGHLAPAA</sequence>
<accession>A0A917QR84</accession>
<reference evidence="2" key="1">
    <citation type="journal article" date="2014" name="Int. J. Syst. Evol. Microbiol.">
        <title>Complete genome sequence of Corynebacterium casei LMG S-19264T (=DSM 44701T), isolated from a smear-ripened cheese.</title>
        <authorList>
            <consortium name="US DOE Joint Genome Institute (JGI-PGF)"/>
            <person name="Walter F."/>
            <person name="Albersmeier A."/>
            <person name="Kalinowski J."/>
            <person name="Ruckert C."/>
        </authorList>
    </citation>
    <scope>NUCLEOTIDE SEQUENCE</scope>
    <source>
        <strain evidence="2">JCM 3035</strain>
    </source>
</reference>
<keyword evidence="3" id="KW-1185">Reference proteome</keyword>
<name>A0A917QR84_9ACTN</name>
<dbReference type="Proteomes" id="UP000637788">
    <property type="component" value="Unassembled WGS sequence"/>
</dbReference>
<feature type="compositionally biased region" description="Basic residues" evidence="1">
    <location>
        <begin position="248"/>
        <end position="266"/>
    </location>
</feature>
<organism evidence="2 3">
    <name type="scientific">Streptomyces flaveus</name>
    <dbReference type="NCBI Taxonomy" id="66370"/>
    <lineage>
        <taxon>Bacteria</taxon>
        <taxon>Bacillati</taxon>
        <taxon>Actinomycetota</taxon>
        <taxon>Actinomycetes</taxon>
        <taxon>Kitasatosporales</taxon>
        <taxon>Streptomycetaceae</taxon>
        <taxon>Streptomyces</taxon>
        <taxon>Streptomyces aurantiacus group</taxon>
    </lineage>
</organism>
<dbReference type="EMBL" id="BMPQ01000005">
    <property type="protein sequence ID" value="GGK64367.1"/>
    <property type="molecule type" value="Genomic_DNA"/>
</dbReference>
<feature type="compositionally biased region" description="Basic residues" evidence="1">
    <location>
        <begin position="580"/>
        <end position="589"/>
    </location>
</feature>
<dbReference type="AlphaFoldDB" id="A0A917QR84"/>
<gene>
    <name evidence="2" type="ORF">GCM10010094_26660</name>
</gene>
<feature type="region of interest" description="Disordered" evidence="1">
    <location>
        <begin position="202"/>
        <end position="266"/>
    </location>
</feature>
<reference evidence="2" key="2">
    <citation type="submission" date="2020-09" db="EMBL/GenBank/DDBJ databases">
        <authorList>
            <person name="Sun Q."/>
            <person name="Ohkuma M."/>
        </authorList>
    </citation>
    <scope>NUCLEOTIDE SEQUENCE</scope>
    <source>
        <strain evidence="2">JCM 3035</strain>
    </source>
</reference>
<evidence type="ECO:0000256" key="1">
    <source>
        <dbReference type="SAM" id="MobiDB-lite"/>
    </source>
</evidence>
<evidence type="ECO:0000313" key="3">
    <source>
        <dbReference type="Proteomes" id="UP000637788"/>
    </source>
</evidence>
<feature type="region of interest" description="Disordered" evidence="1">
    <location>
        <begin position="577"/>
        <end position="606"/>
    </location>
</feature>
<evidence type="ECO:0000313" key="2">
    <source>
        <dbReference type="EMBL" id="GGK64367.1"/>
    </source>
</evidence>
<protein>
    <recommendedName>
        <fullName evidence="4">Transposase</fullName>
    </recommendedName>
</protein>
<comment type="caution">
    <text evidence="2">The sequence shown here is derived from an EMBL/GenBank/DDBJ whole genome shotgun (WGS) entry which is preliminary data.</text>
</comment>